<evidence type="ECO:0000256" key="1">
    <source>
        <dbReference type="SAM" id="MobiDB-lite"/>
    </source>
</evidence>
<organism evidence="2">
    <name type="scientific">Tanacetum cinerariifolium</name>
    <name type="common">Dalmatian daisy</name>
    <name type="synonym">Chrysanthemum cinerariifolium</name>
    <dbReference type="NCBI Taxonomy" id="118510"/>
    <lineage>
        <taxon>Eukaryota</taxon>
        <taxon>Viridiplantae</taxon>
        <taxon>Streptophyta</taxon>
        <taxon>Embryophyta</taxon>
        <taxon>Tracheophyta</taxon>
        <taxon>Spermatophyta</taxon>
        <taxon>Magnoliopsida</taxon>
        <taxon>eudicotyledons</taxon>
        <taxon>Gunneridae</taxon>
        <taxon>Pentapetalae</taxon>
        <taxon>asterids</taxon>
        <taxon>campanulids</taxon>
        <taxon>Asterales</taxon>
        <taxon>Asteraceae</taxon>
        <taxon>Asteroideae</taxon>
        <taxon>Anthemideae</taxon>
        <taxon>Anthemidinae</taxon>
        <taxon>Tanacetum</taxon>
    </lineage>
</organism>
<comment type="caution">
    <text evidence="2">The sequence shown here is derived from an EMBL/GenBank/DDBJ whole genome shotgun (WGS) entry which is preliminary data.</text>
</comment>
<sequence length="75" mass="8492">PAPKPKVTLAKPVNPSLEKHSKLDRVLKTRKGNSSLQLIDEDEPTQPELELEHQGEGDEYDVERAIQMILESFQV</sequence>
<gene>
    <name evidence="2" type="ORF">Tci_862853</name>
</gene>
<reference evidence="2" key="1">
    <citation type="journal article" date="2019" name="Sci. Rep.">
        <title>Draft genome of Tanacetum cinerariifolium, the natural source of mosquito coil.</title>
        <authorList>
            <person name="Yamashiro T."/>
            <person name="Shiraishi A."/>
            <person name="Satake H."/>
            <person name="Nakayama K."/>
        </authorList>
    </citation>
    <scope>NUCLEOTIDE SEQUENCE</scope>
</reference>
<feature type="non-terminal residue" evidence="2">
    <location>
        <position position="1"/>
    </location>
</feature>
<proteinExistence type="predicted"/>
<evidence type="ECO:0000313" key="2">
    <source>
        <dbReference type="EMBL" id="GFC90883.1"/>
    </source>
</evidence>
<dbReference type="AlphaFoldDB" id="A0A699S0M2"/>
<accession>A0A699S0M2</accession>
<protein>
    <submittedName>
        <fullName evidence="2">Uncharacterized protein</fullName>
    </submittedName>
</protein>
<feature type="region of interest" description="Disordered" evidence="1">
    <location>
        <begin position="31"/>
        <end position="56"/>
    </location>
</feature>
<dbReference type="EMBL" id="BKCJ011128641">
    <property type="protein sequence ID" value="GFC90883.1"/>
    <property type="molecule type" value="Genomic_DNA"/>
</dbReference>
<name>A0A699S0M2_TANCI</name>